<evidence type="ECO:0000313" key="3">
    <source>
        <dbReference type="Proteomes" id="UP001592582"/>
    </source>
</evidence>
<sequence>MTSRPKRQGRADKASRRARQVVNALGAPLRFVVRRGPFRSAWGGRDDLGGGDWRPPTAGDREPRRPRPGPPADAIALPVPRD</sequence>
<gene>
    <name evidence="2" type="ORF">ACEZDG_17535</name>
</gene>
<protein>
    <submittedName>
        <fullName evidence="2">Uncharacterized protein</fullName>
    </submittedName>
</protein>
<proteinExistence type="predicted"/>
<organism evidence="2 3">
    <name type="scientific">Streptacidiphilus alkalitolerans</name>
    <dbReference type="NCBI Taxonomy" id="3342712"/>
    <lineage>
        <taxon>Bacteria</taxon>
        <taxon>Bacillati</taxon>
        <taxon>Actinomycetota</taxon>
        <taxon>Actinomycetes</taxon>
        <taxon>Kitasatosporales</taxon>
        <taxon>Streptomycetaceae</taxon>
        <taxon>Streptacidiphilus</taxon>
    </lineage>
</organism>
<keyword evidence="3" id="KW-1185">Reference proteome</keyword>
<accession>A0ABV6VBG2</accession>
<feature type="region of interest" description="Disordered" evidence="1">
    <location>
        <begin position="36"/>
        <end position="82"/>
    </location>
</feature>
<dbReference type="RefSeq" id="WP_380509990.1">
    <property type="nucleotide sequence ID" value="NZ_JBHEZX010000007.1"/>
</dbReference>
<evidence type="ECO:0000256" key="1">
    <source>
        <dbReference type="SAM" id="MobiDB-lite"/>
    </source>
</evidence>
<comment type="caution">
    <text evidence="2">The sequence shown here is derived from an EMBL/GenBank/DDBJ whole genome shotgun (WGS) entry which is preliminary data.</text>
</comment>
<evidence type="ECO:0000313" key="2">
    <source>
        <dbReference type="EMBL" id="MFC1411065.1"/>
    </source>
</evidence>
<dbReference type="EMBL" id="JBHEZX010000007">
    <property type="protein sequence ID" value="MFC1411065.1"/>
    <property type="molecule type" value="Genomic_DNA"/>
</dbReference>
<reference evidence="2 3" key="1">
    <citation type="submission" date="2024-09" db="EMBL/GenBank/DDBJ databases">
        <authorList>
            <person name="Lee S.D."/>
        </authorList>
    </citation>
    <scope>NUCLEOTIDE SEQUENCE [LARGE SCALE GENOMIC DNA]</scope>
    <source>
        <strain evidence="2 3">N1-1</strain>
    </source>
</reference>
<name>A0ABV6VBG2_9ACTN</name>
<dbReference type="Proteomes" id="UP001592582">
    <property type="component" value="Unassembled WGS sequence"/>
</dbReference>